<proteinExistence type="predicted"/>
<keyword evidence="2" id="KW-1185">Reference proteome</keyword>
<protein>
    <submittedName>
        <fullName evidence="1">Uncharacterized protein</fullName>
    </submittedName>
</protein>
<dbReference type="Proteomes" id="UP000273307">
    <property type="component" value="Unassembled WGS sequence"/>
</dbReference>
<reference evidence="1 2" key="1">
    <citation type="submission" date="2018-09" db="EMBL/GenBank/DDBJ databases">
        <authorList>
            <person name="Tagini F."/>
        </authorList>
    </citation>
    <scope>NUCLEOTIDE SEQUENCE [LARGE SCALE GENOMIC DNA]</scope>
    <source>
        <strain evidence="1 2">MK136</strain>
    </source>
</reference>
<gene>
    <name evidence="1" type="ORF">LAUMK136_00075</name>
</gene>
<accession>A0A498PK08</accession>
<dbReference type="AlphaFoldDB" id="A0A498PK08"/>
<evidence type="ECO:0000313" key="2">
    <source>
        <dbReference type="Proteomes" id="UP000273307"/>
    </source>
</evidence>
<evidence type="ECO:0000313" key="1">
    <source>
        <dbReference type="EMBL" id="VBA31494.1"/>
    </source>
</evidence>
<dbReference type="EMBL" id="UPHP01000001">
    <property type="protein sequence ID" value="VBA31494.1"/>
    <property type="molecule type" value="Genomic_DNA"/>
</dbReference>
<organism evidence="1 2">
    <name type="scientific">Mycobacterium attenuatum</name>
    <dbReference type="NCBI Taxonomy" id="2341086"/>
    <lineage>
        <taxon>Bacteria</taxon>
        <taxon>Bacillati</taxon>
        <taxon>Actinomycetota</taxon>
        <taxon>Actinomycetes</taxon>
        <taxon>Mycobacteriales</taxon>
        <taxon>Mycobacteriaceae</taxon>
        <taxon>Mycobacterium</taxon>
    </lineage>
</organism>
<sequence>MHVISSTVYNDISGESTIIVVPISDHDPDIGSVCHWTPVRGWPLAWSPTCGRPLSMNFADSVLFRILATPDW</sequence>
<name>A0A498PK08_9MYCO</name>